<evidence type="ECO:0000256" key="4">
    <source>
        <dbReference type="SAM" id="MobiDB-lite"/>
    </source>
</evidence>
<evidence type="ECO:0000313" key="7">
    <source>
        <dbReference type="Proteomes" id="UP000298061"/>
    </source>
</evidence>
<evidence type="ECO:0000313" key="6">
    <source>
        <dbReference type="EMBL" id="TFY80198.1"/>
    </source>
</evidence>
<protein>
    <recommendedName>
        <fullName evidence="5">Myb-like domain-containing protein</fullName>
    </recommendedName>
</protein>
<dbReference type="CDD" id="cd00167">
    <property type="entry name" value="SANT"/>
    <property type="match status" value="1"/>
</dbReference>
<reference evidence="6 7" key="1">
    <citation type="submission" date="2019-02" db="EMBL/GenBank/DDBJ databases">
        <title>Genome sequencing of the rare red list fungi Hericium alpestre (H. flagellum).</title>
        <authorList>
            <person name="Buettner E."/>
            <person name="Kellner H."/>
        </authorList>
    </citation>
    <scope>NUCLEOTIDE SEQUENCE [LARGE SCALE GENOMIC DNA]</scope>
    <source>
        <strain evidence="6 7">DSM 108284</strain>
    </source>
</reference>
<evidence type="ECO:0000256" key="2">
    <source>
        <dbReference type="ARBA" id="ARBA00023125"/>
    </source>
</evidence>
<dbReference type="Pfam" id="PF00249">
    <property type="entry name" value="Myb_DNA-binding"/>
    <property type="match status" value="1"/>
</dbReference>
<dbReference type="PANTHER" id="PTHR46380:SF2">
    <property type="entry name" value="CYCLIN-D-BINDING MYB-LIKE TRANSCRIPTION FACTOR 1"/>
    <property type="match status" value="1"/>
</dbReference>
<comment type="caution">
    <text evidence="6">The sequence shown here is derived from an EMBL/GenBank/DDBJ whole genome shotgun (WGS) entry which is preliminary data.</text>
</comment>
<proteinExistence type="predicted"/>
<sequence length="264" mass="29796">MFSPEEDDALQGCINTWKAKKCLTDDDILEIIFAVGEGHSDFWAELVPMRLVRSVYDHIHQKYHPLGHQGKWTKVQDEDLKKTVAALGRWTQEEEEQLTRIVNELTEDPSNVNKVKWVLVSKQMGTCTRQQCQNKWLDCLKVASRNSGHKAIWSEANNYTLYTKVVSVSASNEKEIKWSTFSDDKWNIWNAHILQTKWAALKKRVLDYQSLSHSEVVHRLASLVKKSDSATLRLGPPANWSSTNFDRGAAVGGSEGPDGATAGA</sequence>
<dbReference type="SMART" id="SM00717">
    <property type="entry name" value="SANT"/>
    <property type="match status" value="1"/>
</dbReference>
<gene>
    <name evidence="6" type="ORF">EWM64_g3813</name>
</gene>
<evidence type="ECO:0000256" key="1">
    <source>
        <dbReference type="ARBA" id="ARBA00004123"/>
    </source>
</evidence>
<organism evidence="6 7">
    <name type="scientific">Hericium alpestre</name>
    <dbReference type="NCBI Taxonomy" id="135208"/>
    <lineage>
        <taxon>Eukaryota</taxon>
        <taxon>Fungi</taxon>
        <taxon>Dikarya</taxon>
        <taxon>Basidiomycota</taxon>
        <taxon>Agaricomycotina</taxon>
        <taxon>Agaricomycetes</taxon>
        <taxon>Russulales</taxon>
        <taxon>Hericiaceae</taxon>
        <taxon>Hericium</taxon>
    </lineage>
</organism>
<evidence type="ECO:0000256" key="3">
    <source>
        <dbReference type="ARBA" id="ARBA00023242"/>
    </source>
</evidence>
<comment type="subcellular location">
    <subcellularLocation>
        <location evidence="1">Nucleus</location>
    </subcellularLocation>
</comment>
<accession>A0A4Z0A3C7</accession>
<dbReference type="OrthoDB" id="39591at2759"/>
<dbReference type="Gene3D" id="1.10.10.60">
    <property type="entry name" value="Homeodomain-like"/>
    <property type="match status" value="1"/>
</dbReference>
<keyword evidence="7" id="KW-1185">Reference proteome</keyword>
<keyword evidence="2" id="KW-0238">DNA-binding</keyword>
<dbReference type="SUPFAM" id="SSF46689">
    <property type="entry name" value="Homeodomain-like"/>
    <property type="match status" value="1"/>
</dbReference>
<keyword evidence="3" id="KW-0539">Nucleus</keyword>
<feature type="region of interest" description="Disordered" evidence="4">
    <location>
        <begin position="243"/>
        <end position="264"/>
    </location>
</feature>
<name>A0A4Z0A3C7_9AGAM</name>
<dbReference type="PROSITE" id="PS50090">
    <property type="entry name" value="MYB_LIKE"/>
    <property type="match status" value="1"/>
</dbReference>
<dbReference type="Proteomes" id="UP000298061">
    <property type="component" value="Unassembled WGS sequence"/>
</dbReference>
<dbReference type="InterPro" id="IPR001005">
    <property type="entry name" value="SANT/Myb"/>
</dbReference>
<dbReference type="AlphaFoldDB" id="A0A4Z0A3C7"/>
<dbReference type="PANTHER" id="PTHR46380">
    <property type="entry name" value="CYCLIN-D-BINDING MYB-LIKE TRANSCRIPTION FACTOR 1"/>
    <property type="match status" value="1"/>
</dbReference>
<dbReference type="STRING" id="135208.A0A4Z0A3C7"/>
<feature type="domain" description="Myb-like" evidence="5">
    <location>
        <begin position="88"/>
        <end position="140"/>
    </location>
</feature>
<dbReference type="GO" id="GO:0000976">
    <property type="term" value="F:transcription cis-regulatory region binding"/>
    <property type="evidence" value="ECO:0007669"/>
    <property type="project" value="TreeGrafter"/>
</dbReference>
<dbReference type="GO" id="GO:0005634">
    <property type="term" value="C:nucleus"/>
    <property type="evidence" value="ECO:0007669"/>
    <property type="project" value="UniProtKB-SubCell"/>
</dbReference>
<dbReference type="InterPro" id="IPR051651">
    <property type="entry name" value="DMTF1_DNA-bind_reg"/>
</dbReference>
<dbReference type="InterPro" id="IPR009057">
    <property type="entry name" value="Homeodomain-like_sf"/>
</dbReference>
<evidence type="ECO:0000259" key="5">
    <source>
        <dbReference type="PROSITE" id="PS50090"/>
    </source>
</evidence>
<dbReference type="GO" id="GO:0003700">
    <property type="term" value="F:DNA-binding transcription factor activity"/>
    <property type="evidence" value="ECO:0007669"/>
    <property type="project" value="TreeGrafter"/>
</dbReference>
<dbReference type="EMBL" id="SFCI01000376">
    <property type="protein sequence ID" value="TFY80198.1"/>
    <property type="molecule type" value="Genomic_DNA"/>
</dbReference>